<dbReference type="PANTHER" id="PTHR23513">
    <property type="entry name" value="INTEGRAL MEMBRANE EFFLUX PROTEIN-RELATED"/>
    <property type="match status" value="1"/>
</dbReference>
<dbReference type="InterPro" id="IPR020846">
    <property type="entry name" value="MFS_dom"/>
</dbReference>
<gene>
    <name evidence="8" type="ORF">BJZ21_003998</name>
</gene>
<feature type="domain" description="Major facilitator superfamily (MFS) profile" evidence="7">
    <location>
        <begin position="1"/>
        <end position="404"/>
    </location>
</feature>
<feature type="transmembrane region" description="Helical" evidence="6">
    <location>
        <begin position="56"/>
        <end position="77"/>
    </location>
</feature>
<dbReference type="Pfam" id="PF07690">
    <property type="entry name" value="MFS_1"/>
    <property type="match status" value="1"/>
</dbReference>
<dbReference type="EMBL" id="JACCBG010000001">
    <property type="protein sequence ID" value="NYD43915.1"/>
    <property type="molecule type" value="Genomic_DNA"/>
</dbReference>
<feature type="transmembrane region" description="Helical" evidence="6">
    <location>
        <begin position="352"/>
        <end position="373"/>
    </location>
</feature>
<keyword evidence="5 6" id="KW-0472">Membrane</keyword>
<keyword evidence="3 6" id="KW-0812">Transmembrane</keyword>
<evidence type="ECO:0000256" key="2">
    <source>
        <dbReference type="ARBA" id="ARBA00022475"/>
    </source>
</evidence>
<evidence type="ECO:0000256" key="1">
    <source>
        <dbReference type="ARBA" id="ARBA00004651"/>
    </source>
</evidence>
<feature type="transmembrane region" description="Helical" evidence="6">
    <location>
        <begin position="380"/>
        <end position="399"/>
    </location>
</feature>
<accession>A0A7Y9JCE6</accession>
<evidence type="ECO:0000259" key="7">
    <source>
        <dbReference type="PROSITE" id="PS50850"/>
    </source>
</evidence>
<dbReference type="PANTHER" id="PTHR23513:SF11">
    <property type="entry name" value="STAPHYLOFERRIN A TRANSPORTER"/>
    <property type="match status" value="1"/>
</dbReference>
<dbReference type="InterPro" id="IPR036259">
    <property type="entry name" value="MFS_trans_sf"/>
</dbReference>
<dbReference type="PROSITE" id="PS50850">
    <property type="entry name" value="MFS"/>
    <property type="match status" value="1"/>
</dbReference>
<dbReference type="CDD" id="cd06173">
    <property type="entry name" value="MFS_MefA_like"/>
    <property type="match status" value="1"/>
</dbReference>
<organism evidence="8 9">
    <name type="scientific">Nocardioides panaciterrulae</name>
    <dbReference type="NCBI Taxonomy" id="661492"/>
    <lineage>
        <taxon>Bacteria</taxon>
        <taxon>Bacillati</taxon>
        <taxon>Actinomycetota</taxon>
        <taxon>Actinomycetes</taxon>
        <taxon>Propionibacteriales</taxon>
        <taxon>Nocardioidaceae</taxon>
        <taxon>Nocardioides</taxon>
    </lineage>
</organism>
<name>A0A7Y9JCE6_9ACTN</name>
<dbReference type="InterPro" id="IPR011701">
    <property type="entry name" value="MFS"/>
</dbReference>
<dbReference type="Proteomes" id="UP000535511">
    <property type="component" value="Unassembled WGS sequence"/>
</dbReference>
<dbReference type="AlphaFoldDB" id="A0A7Y9JCE6"/>
<evidence type="ECO:0000313" key="9">
    <source>
        <dbReference type="Proteomes" id="UP000535511"/>
    </source>
</evidence>
<evidence type="ECO:0000256" key="3">
    <source>
        <dbReference type="ARBA" id="ARBA00022692"/>
    </source>
</evidence>
<feature type="transmembrane region" description="Helical" evidence="6">
    <location>
        <begin position="293"/>
        <end position="323"/>
    </location>
</feature>
<evidence type="ECO:0000313" key="8">
    <source>
        <dbReference type="EMBL" id="NYD43915.1"/>
    </source>
</evidence>
<comment type="caution">
    <text evidence="8">The sequence shown here is derived from an EMBL/GenBank/DDBJ whole genome shotgun (WGS) entry which is preliminary data.</text>
</comment>
<sequence length="417" mass="42884">MTTAVRLLGSRQLAALDPGERAGVRRLAFTRLVTELGTRAAFVALVLRAQALTSSATAVSFALALTVVVDALATPLAGVAGDRWNRRRVMVVSDLCAAALYLLLAGTTDFAAFVAVAAVAVAVESFYFPAAGAALPNLVRLEHLGTASAMVSQYRLVGTIAGPVVAGLIAAAADVRWVFVLDAATFLAAAWMVSGLRGSFQASRDAGPSPEEVTATFFSLLARFPQVPTFMLLWVVIQLGAGLLWVGLPGLARELDTPTIGYPTLLTLGSVGSLAGATLAVRLFKVATTRRLLVIALACQGGFLLVTSCSPHLVIAAVAVIGFRMGESISGTSAFTAFQTATPDAVRARASAWVDTATIAAFGVGVAAGGPVVDHLGARWCFVLAALAALTGCAVAAWLTGPRLAARVPQATSARLP</sequence>
<feature type="transmembrane region" description="Helical" evidence="6">
    <location>
        <begin position="260"/>
        <end position="281"/>
    </location>
</feature>
<dbReference type="GO" id="GO:0005886">
    <property type="term" value="C:plasma membrane"/>
    <property type="evidence" value="ECO:0007669"/>
    <property type="project" value="UniProtKB-SubCell"/>
</dbReference>
<dbReference type="RefSeq" id="WP_179665377.1">
    <property type="nucleotide sequence ID" value="NZ_JACCBG010000001.1"/>
</dbReference>
<keyword evidence="4 6" id="KW-1133">Transmembrane helix</keyword>
<evidence type="ECO:0000256" key="6">
    <source>
        <dbReference type="SAM" id="Phobius"/>
    </source>
</evidence>
<keyword evidence="9" id="KW-1185">Reference proteome</keyword>
<dbReference type="SUPFAM" id="SSF103473">
    <property type="entry name" value="MFS general substrate transporter"/>
    <property type="match status" value="1"/>
</dbReference>
<dbReference type="Gene3D" id="1.20.1250.20">
    <property type="entry name" value="MFS general substrate transporter like domains"/>
    <property type="match status" value="1"/>
</dbReference>
<feature type="transmembrane region" description="Helical" evidence="6">
    <location>
        <begin position="156"/>
        <end position="173"/>
    </location>
</feature>
<feature type="transmembrane region" description="Helical" evidence="6">
    <location>
        <begin position="230"/>
        <end position="248"/>
    </location>
</feature>
<keyword evidence="2" id="KW-1003">Cell membrane</keyword>
<comment type="subcellular location">
    <subcellularLocation>
        <location evidence="1">Cell membrane</location>
        <topology evidence="1">Multi-pass membrane protein</topology>
    </subcellularLocation>
</comment>
<evidence type="ECO:0000256" key="4">
    <source>
        <dbReference type="ARBA" id="ARBA00022989"/>
    </source>
</evidence>
<reference evidence="8 9" key="1">
    <citation type="submission" date="2020-07" db="EMBL/GenBank/DDBJ databases">
        <title>Sequencing the genomes of 1000 actinobacteria strains.</title>
        <authorList>
            <person name="Klenk H.-P."/>
        </authorList>
    </citation>
    <scope>NUCLEOTIDE SEQUENCE [LARGE SCALE GENOMIC DNA]</scope>
    <source>
        <strain evidence="8 9">DSM 21350</strain>
    </source>
</reference>
<proteinExistence type="predicted"/>
<dbReference type="GO" id="GO:0022857">
    <property type="term" value="F:transmembrane transporter activity"/>
    <property type="evidence" value="ECO:0007669"/>
    <property type="project" value="InterPro"/>
</dbReference>
<protein>
    <submittedName>
        <fullName evidence="8">MFS family permease</fullName>
    </submittedName>
</protein>
<evidence type="ECO:0000256" key="5">
    <source>
        <dbReference type="ARBA" id="ARBA00023136"/>
    </source>
</evidence>